<dbReference type="PANTHER" id="PTHR37984:SF9">
    <property type="entry name" value="INTEGRASE CATALYTIC DOMAIN-CONTAINING PROTEIN"/>
    <property type="match status" value="1"/>
</dbReference>
<proteinExistence type="predicted"/>
<dbReference type="PANTHER" id="PTHR37984">
    <property type="entry name" value="PROTEIN CBG26694"/>
    <property type="match status" value="1"/>
</dbReference>
<dbReference type="InterPro" id="IPR050951">
    <property type="entry name" value="Retrovirus_Pol_polyprotein"/>
</dbReference>
<comment type="caution">
    <text evidence="1">The sequence shown here is derived from an EMBL/GenBank/DDBJ whole genome shotgun (WGS) entry which is preliminary data.</text>
</comment>
<reference evidence="1 2" key="1">
    <citation type="submission" date="2023-02" db="EMBL/GenBank/DDBJ databases">
        <title>LHISI_Scaffold_Assembly.</title>
        <authorList>
            <person name="Stuart O.P."/>
            <person name="Cleave R."/>
            <person name="Magrath M.J.L."/>
            <person name="Mikheyev A.S."/>
        </authorList>
    </citation>
    <scope>NUCLEOTIDE SEQUENCE [LARGE SCALE GENOMIC DNA]</scope>
    <source>
        <strain evidence="1">Daus_M_001</strain>
        <tissue evidence="1">Leg muscle</tissue>
    </source>
</reference>
<evidence type="ECO:0000313" key="1">
    <source>
        <dbReference type="EMBL" id="KAJ8882886.1"/>
    </source>
</evidence>
<dbReference type="EMBL" id="JARBHB010000005">
    <property type="protein sequence ID" value="KAJ8882886.1"/>
    <property type="molecule type" value="Genomic_DNA"/>
</dbReference>
<gene>
    <name evidence="1" type="ORF">PR048_014709</name>
</gene>
<sequence>MLAAVGYEPTPPKRLVRYLPWIHRIRLRLMKYTYQIMYTPGKQLIMADALSRRSFSTDENWEFKSQPDDNFRHRIKYCIEGWPDKSQFTEELIPYWQHNSDISLHNGLLLIGTHIIIPSCMRTEIFKKLHDGHHDLVENCRTCAKFRPRKIEPLLPSEFPECPWQVVGADLLKCKGHWYLIISYYFSRSIEIAKLGDLSVGTIIKYSKSIISRHGVPVVDGPTVEHNSITHNSYI</sequence>
<evidence type="ECO:0000313" key="2">
    <source>
        <dbReference type="Proteomes" id="UP001159363"/>
    </source>
</evidence>
<dbReference type="Proteomes" id="UP001159363">
    <property type="component" value="Chromosome 4"/>
</dbReference>
<protein>
    <submittedName>
        <fullName evidence="1">Uncharacterized protein</fullName>
    </submittedName>
</protein>
<organism evidence="1 2">
    <name type="scientific">Dryococelus australis</name>
    <dbReference type="NCBI Taxonomy" id="614101"/>
    <lineage>
        <taxon>Eukaryota</taxon>
        <taxon>Metazoa</taxon>
        <taxon>Ecdysozoa</taxon>
        <taxon>Arthropoda</taxon>
        <taxon>Hexapoda</taxon>
        <taxon>Insecta</taxon>
        <taxon>Pterygota</taxon>
        <taxon>Neoptera</taxon>
        <taxon>Polyneoptera</taxon>
        <taxon>Phasmatodea</taxon>
        <taxon>Verophasmatodea</taxon>
        <taxon>Anareolatae</taxon>
        <taxon>Phasmatidae</taxon>
        <taxon>Eurycanthinae</taxon>
        <taxon>Dryococelus</taxon>
    </lineage>
</organism>
<keyword evidence="2" id="KW-1185">Reference proteome</keyword>
<name>A0ABQ9HEY3_9NEOP</name>
<accession>A0ABQ9HEY3</accession>